<organism evidence="1">
    <name type="scientific">marine metagenome</name>
    <dbReference type="NCBI Taxonomy" id="408172"/>
    <lineage>
        <taxon>unclassified sequences</taxon>
        <taxon>metagenomes</taxon>
        <taxon>ecological metagenomes</taxon>
    </lineage>
</organism>
<dbReference type="AlphaFoldDB" id="A0A382RGN0"/>
<reference evidence="1" key="1">
    <citation type="submission" date="2018-05" db="EMBL/GenBank/DDBJ databases">
        <authorList>
            <person name="Lanie J.A."/>
            <person name="Ng W.-L."/>
            <person name="Kazmierczak K.M."/>
            <person name="Andrzejewski T.M."/>
            <person name="Davidsen T.M."/>
            <person name="Wayne K.J."/>
            <person name="Tettelin H."/>
            <person name="Glass J.I."/>
            <person name="Rusch D."/>
            <person name="Podicherti R."/>
            <person name="Tsui H.-C.T."/>
            <person name="Winkler M.E."/>
        </authorList>
    </citation>
    <scope>NUCLEOTIDE SEQUENCE</scope>
</reference>
<evidence type="ECO:0000313" key="1">
    <source>
        <dbReference type="EMBL" id="SVC96843.1"/>
    </source>
</evidence>
<proteinExistence type="predicted"/>
<feature type="non-terminal residue" evidence="1">
    <location>
        <position position="1"/>
    </location>
</feature>
<name>A0A382RGN0_9ZZZZ</name>
<accession>A0A382RGN0</accession>
<gene>
    <name evidence="1" type="ORF">METZ01_LOCUS349697</name>
</gene>
<sequence>TYYTKDGKDYPLPGYSIANSMCVAITGESLPKCMESAEKKQVNVWNPELKKEAPTERPVIMSLVGKPVKVAVHQVIEDRQAKNDKGEYVPTGASRTVNQCKFFGNAEGKTAEEITNKEPAARFDKWAQKNTGTVIDKSTVKKGNNSAADIMGSASADTGSLFQTDPPI</sequence>
<protein>
    <submittedName>
        <fullName evidence="1">Uncharacterized protein</fullName>
    </submittedName>
</protein>
<dbReference type="EMBL" id="UINC01121576">
    <property type="protein sequence ID" value="SVC96843.1"/>
    <property type="molecule type" value="Genomic_DNA"/>
</dbReference>